<keyword evidence="5" id="KW-0411">Iron-sulfur</keyword>
<dbReference type="SUPFAM" id="SSF55961">
    <property type="entry name" value="Bet v1-like"/>
    <property type="match status" value="1"/>
</dbReference>
<evidence type="ECO:0000256" key="3">
    <source>
        <dbReference type="ARBA" id="ARBA00023002"/>
    </source>
</evidence>
<dbReference type="GO" id="GO:0004497">
    <property type="term" value="F:monooxygenase activity"/>
    <property type="evidence" value="ECO:0007669"/>
    <property type="project" value="UniProtKB-ARBA"/>
</dbReference>
<dbReference type="OrthoDB" id="5243643at2"/>
<dbReference type="AlphaFoldDB" id="A0A6C7EF45"/>
<evidence type="ECO:0000313" key="7">
    <source>
        <dbReference type="EMBL" id="BAN04542.1"/>
    </source>
</evidence>
<dbReference type="InterPro" id="IPR050584">
    <property type="entry name" value="Cholesterol_7-desaturase"/>
</dbReference>
<dbReference type="Gene3D" id="2.102.10.10">
    <property type="entry name" value="Rieske [2Fe-2S] iron-sulphur domain"/>
    <property type="match status" value="1"/>
</dbReference>
<reference evidence="7 8" key="1">
    <citation type="journal article" date="2013" name="Int. J. Syst. Evol. Microbiol.">
        <title>Ilumatobacter nonamiense sp. nov. and Ilumatobacter coccineum sp. nov., isolated from seashore sand.</title>
        <authorList>
            <person name="Matsumoto A."/>
            <person name="Kasai H."/>
            <person name="Matsuo Y."/>
            <person name="Shizuri Y."/>
            <person name="Ichikawa N."/>
            <person name="Fujita N."/>
            <person name="Omura S."/>
            <person name="Takahashi Y."/>
        </authorList>
    </citation>
    <scope>NUCLEOTIDE SEQUENCE [LARGE SCALE GENOMIC DNA]</scope>
    <source>
        <strain evidence="8">NBRC 103263 / KCTC 29153 / YM16-304</strain>
    </source>
</reference>
<keyword evidence="2" id="KW-0479">Metal-binding</keyword>
<dbReference type="Pfam" id="PF19112">
    <property type="entry name" value="VanA_C"/>
    <property type="match status" value="1"/>
</dbReference>
<accession>A0A6C7EF45</accession>
<sequence>MTNFVHSEALRTAWYPVARIDDIGEQPFAVRLLGDDLVIWRGPTGDLIVAPDRCPHREAPLSIGKVSNGELACAYHGWGFGADGKCVSVPSSGPDAAIPPTAHLPCMQVQQKYGLVWVCPGEPAADIPTIAQDDDPAFRRLNTEVEPWATSAPRMVDNFLDISHFPWVHTGTFGSAQDPDVPKLDLKQLDDDFYGYAYDVDAANPDEGAASSGSTDAIVHRSMSTGFFLPLIVRSTIRYDDGLEHILLLCSTPIDDLNTLFTFVVWRNDDHSIDPEEILQFDRAIGAEDKAMLERVPGTLPLSRTGVVNVQSDKPSVEWRRRFAELTGLG</sequence>
<dbReference type="EMBL" id="AP012057">
    <property type="protein sequence ID" value="BAN04542.1"/>
    <property type="molecule type" value="Genomic_DNA"/>
</dbReference>
<feature type="domain" description="Rieske" evidence="6">
    <location>
        <begin position="14"/>
        <end position="118"/>
    </location>
</feature>
<gene>
    <name evidence="7" type="ORF">YM304_42280</name>
</gene>
<dbReference type="RefSeq" id="WP_015443789.1">
    <property type="nucleotide sequence ID" value="NC_020520.1"/>
</dbReference>
<evidence type="ECO:0000259" key="6">
    <source>
        <dbReference type="PROSITE" id="PS51296"/>
    </source>
</evidence>
<dbReference type="GO" id="GO:0016705">
    <property type="term" value="F:oxidoreductase activity, acting on paired donors, with incorporation or reduction of molecular oxygen"/>
    <property type="evidence" value="ECO:0007669"/>
    <property type="project" value="UniProtKB-ARBA"/>
</dbReference>
<dbReference type="GO" id="GO:0046872">
    <property type="term" value="F:metal ion binding"/>
    <property type="evidence" value="ECO:0007669"/>
    <property type="project" value="UniProtKB-KW"/>
</dbReference>
<proteinExistence type="predicted"/>
<dbReference type="Proteomes" id="UP000011863">
    <property type="component" value="Chromosome"/>
</dbReference>
<evidence type="ECO:0000256" key="5">
    <source>
        <dbReference type="ARBA" id="ARBA00023014"/>
    </source>
</evidence>
<dbReference type="CDD" id="cd03469">
    <property type="entry name" value="Rieske_RO_Alpha_N"/>
    <property type="match status" value="1"/>
</dbReference>
<evidence type="ECO:0000256" key="2">
    <source>
        <dbReference type="ARBA" id="ARBA00022723"/>
    </source>
</evidence>
<evidence type="ECO:0000256" key="4">
    <source>
        <dbReference type="ARBA" id="ARBA00023004"/>
    </source>
</evidence>
<organism evidence="7 8">
    <name type="scientific">Ilumatobacter coccineus (strain NBRC 103263 / KCTC 29153 / YM16-304)</name>
    <dbReference type="NCBI Taxonomy" id="1313172"/>
    <lineage>
        <taxon>Bacteria</taxon>
        <taxon>Bacillati</taxon>
        <taxon>Actinomycetota</taxon>
        <taxon>Acidimicrobiia</taxon>
        <taxon>Acidimicrobiales</taxon>
        <taxon>Ilumatobacteraceae</taxon>
        <taxon>Ilumatobacter</taxon>
    </lineage>
</organism>
<dbReference type="KEGG" id="aym:YM304_42280"/>
<dbReference type="InterPro" id="IPR036922">
    <property type="entry name" value="Rieske_2Fe-2S_sf"/>
</dbReference>
<dbReference type="PROSITE" id="PS51296">
    <property type="entry name" value="RIESKE"/>
    <property type="match status" value="1"/>
</dbReference>
<dbReference type="PANTHER" id="PTHR21266:SF60">
    <property type="entry name" value="3-KETOSTEROID-9-ALPHA-MONOOXYGENASE, OXYGENASE COMPONENT"/>
    <property type="match status" value="1"/>
</dbReference>
<dbReference type="SUPFAM" id="SSF50022">
    <property type="entry name" value="ISP domain"/>
    <property type="match status" value="1"/>
</dbReference>
<keyword evidence="1" id="KW-0001">2Fe-2S</keyword>
<name>A0A6C7EF45_ILUCY</name>
<protein>
    <submittedName>
        <fullName evidence="7">Putative iron-sulfur protein</fullName>
    </submittedName>
</protein>
<evidence type="ECO:0000256" key="1">
    <source>
        <dbReference type="ARBA" id="ARBA00022714"/>
    </source>
</evidence>
<dbReference type="GO" id="GO:0051537">
    <property type="term" value="F:2 iron, 2 sulfur cluster binding"/>
    <property type="evidence" value="ECO:0007669"/>
    <property type="project" value="UniProtKB-KW"/>
</dbReference>
<dbReference type="InterPro" id="IPR017941">
    <property type="entry name" value="Rieske_2Fe-2S"/>
</dbReference>
<keyword evidence="3" id="KW-0560">Oxidoreductase</keyword>
<dbReference type="PANTHER" id="PTHR21266">
    <property type="entry name" value="IRON-SULFUR DOMAIN CONTAINING PROTEIN"/>
    <property type="match status" value="1"/>
</dbReference>
<evidence type="ECO:0000313" key="8">
    <source>
        <dbReference type="Proteomes" id="UP000011863"/>
    </source>
</evidence>
<keyword evidence="4" id="KW-0408">Iron</keyword>
<keyword evidence="8" id="KW-1185">Reference proteome</keyword>
<dbReference type="Pfam" id="PF00355">
    <property type="entry name" value="Rieske"/>
    <property type="match status" value="1"/>
</dbReference>
<dbReference type="Gene3D" id="3.90.380.10">
    <property type="entry name" value="Naphthalene 1,2-dioxygenase Alpha Subunit, Chain A, domain 1"/>
    <property type="match status" value="1"/>
</dbReference>
<dbReference type="InterPro" id="IPR044043">
    <property type="entry name" value="VanA_C_cat"/>
</dbReference>